<sequence length="199" mass="21393">MYTQQFIKKTLVVVLGTMLMSIGLNLFIFSGQGVDPLSTFLDGVVQHIPLELGTMISIFNTIVLVTVFFVDRRHIGVGSFINGIFTGVFSNMLMTPMAPLQSLPTVVLVLLGVVIFSLGIAVYMSAMFGLGSMESTMLIFTSRTGIDATIVRTVMDVAFIIVGILLGATFGYGSILSAVFNGKLIGIFSGWITKFSPAK</sequence>
<evidence type="ECO:0000313" key="7">
    <source>
        <dbReference type="Proteomes" id="UP000469870"/>
    </source>
</evidence>
<evidence type="ECO:0008006" key="8">
    <source>
        <dbReference type="Google" id="ProtNLM"/>
    </source>
</evidence>
<dbReference type="RefSeq" id="WP_153832721.1">
    <property type="nucleotide sequence ID" value="NZ_WJQR01000002.1"/>
</dbReference>
<feature type="transmembrane region" description="Helical" evidence="1">
    <location>
        <begin position="150"/>
        <end position="169"/>
    </location>
</feature>
<dbReference type="PANTHER" id="PTHR40078:SF1">
    <property type="entry name" value="INTEGRAL MEMBRANE PROTEIN"/>
    <property type="match status" value="1"/>
</dbReference>
<organism evidence="3 5">
    <name type="scientific">Fundicoccus ignavus</name>
    <dbReference type="NCBI Taxonomy" id="2664442"/>
    <lineage>
        <taxon>Bacteria</taxon>
        <taxon>Bacillati</taxon>
        <taxon>Bacillota</taxon>
        <taxon>Bacilli</taxon>
        <taxon>Lactobacillales</taxon>
        <taxon>Aerococcaceae</taxon>
        <taxon>Fundicoccus</taxon>
    </lineage>
</organism>
<dbReference type="Proteomes" id="UP000440066">
    <property type="component" value="Unassembled WGS sequence"/>
</dbReference>
<evidence type="ECO:0000256" key="1">
    <source>
        <dbReference type="SAM" id="Phobius"/>
    </source>
</evidence>
<dbReference type="EMBL" id="WJQR01000002">
    <property type="protein sequence ID" value="MRI80879.1"/>
    <property type="molecule type" value="Genomic_DNA"/>
</dbReference>
<evidence type="ECO:0000313" key="4">
    <source>
        <dbReference type="EMBL" id="MRJ47650.1"/>
    </source>
</evidence>
<name>A0A6I2GDN3_9LACT</name>
<keyword evidence="1" id="KW-0812">Transmembrane</keyword>
<dbReference type="AlphaFoldDB" id="A0A6I2GDN3"/>
<feature type="transmembrane region" description="Helical" evidence="1">
    <location>
        <begin position="52"/>
        <end position="70"/>
    </location>
</feature>
<keyword evidence="1" id="KW-0472">Membrane</keyword>
<proteinExistence type="predicted"/>
<dbReference type="EMBL" id="WJQS01000007">
    <property type="protein sequence ID" value="MRI85917.1"/>
    <property type="molecule type" value="Genomic_DNA"/>
</dbReference>
<reference evidence="5 7" key="2">
    <citation type="submission" date="2019-11" db="EMBL/GenBank/DDBJ databases">
        <title>Characterisation of Fundicoccus ignavus gen. nov. sp. nov., a novel genus of the family Aerococcaceae isolated from bulk tank milk.</title>
        <authorList>
            <person name="Siebert A."/>
            <person name="Huptas C."/>
            <person name="Wenning M."/>
            <person name="Scherer S."/>
            <person name="Doll E.V."/>
        </authorList>
    </citation>
    <scope>NUCLEOTIDE SEQUENCE [LARGE SCALE GENOMIC DNA]</scope>
    <source>
        <strain evidence="2 7">DSM 109653</strain>
        <strain evidence="3 5">WS4759</strain>
    </source>
</reference>
<protein>
    <recommendedName>
        <fullName evidence="8">YitT family protein</fullName>
    </recommendedName>
</protein>
<feature type="transmembrane region" description="Helical" evidence="1">
    <location>
        <begin position="12"/>
        <end position="32"/>
    </location>
</feature>
<evidence type="ECO:0000313" key="2">
    <source>
        <dbReference type="EMBL" id="MRI80879.1"/>
    </source>
</evidence>
<feature type="transmembrane region" description="Helical" evidence="1">
    <location>
        <begin position="106"/>
        <end position="130"/>
    </location>
</feature>
<feature type="transmembrane region" description="Helical" evidence="1">
    <location>
        <begin position="77"/>
        <end position="94"/>
    </location>
</feature>
<evidence type="ECO:0000313" key="6">
    <source>
        <dbReference type="Proteomes" id="UP000440066"/>
    </source>
</evidence>
<keyword evidence="5" id="KW-1185">Reference proteome</keyword>
<dbReference type="Pfam" id="PF19700">
    <property type="entry name" value="DUF6198"/>
    <property type="match status" value="1"/>
</dbReference>
<comment type="caution">
    <text evidence="3">The sequence shown here is derived from an EMBL/GenBank/DDBJ whole genome shotgun (WGS) entry which is preliminary data.</text>
</comment>
<evidence type="ECO:0000313" key="5">
    <source>
        <dbReference type="Proteomes" id="UP000430975"/>
    </source>
</evidence>
<dbReference type="Proteomes" id="UP000430975">
    <property type="component" value="Unassembled WGS sequence"/>
</dbReference>
<dbReference type="PANTHER" id="PTHR40078">
    <property type="entry name" value="INTEGRAL MEMBRANE PROTEIN-RELATED"/>
    <property type="match status" value="1"/>
</dbReference>
<keyword evidence="1" id="KW-1133">Transmembrane helix</keyword>
<reference evidence="4 6" key="1">
    <citation type="submission" date="2019-11" db="EMBL/GenBank/DDBJ databases">
        <title>Characterisation of Fundicoccus ignavus gen. nov. sp. nov., a novel genus of the family Aerococcaceae from bulk tank milk.</title>
        <authorList>
            <person name="Siebert A."/>
            <person name="Huptas C."/>
            <person name="Wenning M."/>
            <person name="Scherer S."/>
            <person name="Doll E.V."/>
        </authorList>
    </citation>
    <scope>NUCLEOTIDE SEQUENCE [LARGE SCALE GENOMIC DNA]</scope>
    <source>
        <strain evidence="4 6">DSM 109652</strain>
    </source>
</reference>
<accession>A0A6I2GDN3</accession>
<dbReference type="EMBL" id="WJQT01000012">
    <property type="protein sequence ID" value="MRJ47650.1"/>
    <property type="molecule type" value="Genomic_DNA"/>
</dbReference>
<gene>
    <name evidence="4" type="ORF">GF867_08735</name>
    <name evidence="3" type="ORF">GIY09_08565</name>
    <name evidence="2" type="ORF">GIY11_02400</name>
</gene>
<dbReference type="InterPro" id="IPR038750">
    <property type="entry name" value="YczE/YyaS-like"/>
</dbReference>
<evidence type="ECO:0000313" key="3">
    <source>
        <dbReference type="EMBL" id="MRI85917.1"/>
    </source>
</evidence>
<dbReference type="Proteomes" id="UP000469870">
    <property type="component" value="Unassembled WGS sequence"/>
</dbReference>